<comment type="caution">
    <text evidence="2">The sequence shown here is derived from an EMBL/GenBank/DDBJ whole genome shotgun (WGS) entry which is preliminary data.</text>
</comment>
<name>A0A1F6PCT3_9BACT</name>
<sequence length="240" mass="28076">MSESTLNIFRLFHRDLPPLFPADRRTKIAEVLKRLENNPTVDVTEIENALVAFGYEAWPWHKAKKHFWQRAWDKLGEHFFVPKLSPSLREKYGDFTLCGGTLQDVHAGVPIDYFNIEQRRELIDALTQLETDLARHVDTQITGVEKEQFLNLVDEYRAVADKIKAKLVDLRKLAQGENEHANLAREINEKIKLFEHGWCYLAPEPQYHDVCEAMEFFQGRKKDLNRMRGAHLIPEVNFYS</sequence>
<evidence type="ECO:0000313" key="2">
    <source>
        <dbReference type="EMBL" id="OGH93754.1"/>
    </source>
</evidence>
<evidence type="ECO:0000313" key="3">
    <source>
        <dbReference type="Proteomes" id="UP000178254"/>
    </source>
</evidence>
<proteinExistence type="predicted"/>
<organism evidence="2 3">
    <name type="scientific">Candidatus Magasanikbacteria bacterium RIFOXYD2_FULL_41_14</name>
    <dbReference type="NCBI Taxonomy" id="1798709"/>
    <lineage>
        <taxon>Bacteria</taxon>
        <taxon>Candidatus Magasanikiibacteriota</taxon>
    </lineage>
</organism>
<gene>
    <name evidence="2" type="ORF">A2538_02640</name>
</gene>
<protein>
    <submittedName>
        <fullName evidence="2">Uncharacterized protein</fullName>
    </submittedName>
</protein>
<dbReference type="STRING" id="1798709.A2538_02640"/>
<dbReference type="EMBL" id="MFRE01000022">
    <property type="protein sequence ID" value="OGH93754.1"/>
    <property type="molecule type" value="Genomic_DNA"/>
</dbReference>
<keyword evidence="1" id="KW-0175">Coiled coil</keyword>
<evidence type="ECO:0000256" key="1">
    <source>
        <dbReference type="SAM" id="Coils"/>
    </source>
</evidence>
<feature type="coiled-coil region" evidence="1">
    <location>
        <begin position="153"/>
        <end position="193"/>
    </location>
</feature>
<dbReference type="Proteomes" id="UP000178254">
    <property type="component" value="Unassembled WGS sequence"/>
</dbReference>
<accession>A0A1F6PCT3</accession>
<reference evidence="2 3" key="1">
    <citation type="journal article" date="2016" name="Nat. Commun.">
        <title>Thousands of microbial genomes shed light on interconnected biogeochemical processes in an aquifer system.</title>
        <authorList>
            <person name="Anantharaman K."/>
            <person name="Brown C.T."/>
            <person name="Hug L.A."/>
            <person name="Sharon I."/>
            <person name="Castelle C.J."/>
            <person name="Probst A.J."/>
            <person name="Thomas B.C."/>
            <person name="Singh A."/>
            <person name="Wilkins M.J."/>
            <person name="Karaoz U."/>
            <person name="Brodie E.L."/>
            <person name="Williams K.H."/>
            <person name="Hubbard S.S."/>
            <person name="Banfield J.F."/>
        </authorList>
    </citation>
    <scope>NUCLEOTIDE SEQUENCE [LARGE SCALE GENOMIC DNA]</scope>
</reference>
<dbReference type="AlphaFoldDB" id="A0A1F6PCT3"/>